<dbReference type="InterPro" id="IPR013783">
    <property type="entry name" value="Ig-like_fold"/>
</dbReference>
<evidence type="ECO:0000313" key="3">
    <source>
        <dbReference type="EMBL" id="KAI1879014.1"/>
    </source>
</evidence>
<feature type="region of interest" description="Disordered" evidence="1">
    <location>
        <begin position="488"/>
        <end position="548"/>
    </location>
</feature>
<dbReference type="PANTHER" id="PTHR11200">
    <property type="entry name" value="INOSITOL 5-PHOSPHATASE"/>
    <property type="match status" value="1"/>
</dbReference>
<feature type="compositionally biased region" description="Basic and acidic residues" evidence="1">
    <location>
        <begin position="1079"/>
        <end position="1093"/>
    </location>
</feature>
<dbReference type="PANTHER" id="PTHR11200:SF300">
    <property type="entry name" value="TYPE II INOSITOL 1,4,5-TRISPHOSPHATE 5-PHOSPHATASE"/>
    <property type="match status" value="1"/>
</dbReference>
<feature type="compositionally biased region" description="Basic and acidic residues" evidence="1">
    <location>
        <begin position="123"/>
        <end position="148"/>
    </location>
</feature>
<keyword evidence="4" id="KW-1185">Reference proteome</keyword>
<feature type="region of interest" description="Disordered" evidence="1">
    <location>
        <begin position="706"/>
        <end position="726"/>
    </location>
</feature>
<feature type="region of interest" description="Disordered" evidence="1">
    <location>
        <begin position="363"/>
        <end position="412"/>
    </location>
</feature>
<dbReference type="InterPro" id="IPR036691">
    <property type="entry name" value="Endo/exonu/phosph_ase_sf"/>
</dbReference>
<sequence>MAADGNSETQQSGSEPVDVEHELTASSTHYSLSRAIHARKAEFVRPHRIRIKVGSWNVAACPGTDKDLASWFVEGKGLEPHLDTHLADRSLRESGTVEEETPADAQQAPAASKSEDQTYVEVSTRKGDSGDVKKLEPKSQAEAEHHAEPTIRTVGGSDIGLYVLGLQEIISLNLISGYGDTSATAKWQAALEAALPAGYTLVASQQLSGLLLLVYASPDVAATISNVSTVSVGTGILGYMGNKGGVSTRVLLGETTRLVFTDCHLASGHDQANLERRWWDYNRILSQTQFSPVSHSGVSEDESEGIGDEDFAFWFGDLNFRLDGLPGDDIRRLLMLHTRGEYDLSKKETQKALSDEDGVIILHNKDDSDDEGSNTPGMVSREASFNKDDDDKTDLPDPDDFVPDPHDDPASLQATLDSLLPHDQLSRTIKDRKAFHEGWREGAITFLPSYKYDVGTIGLFDSSEKRRAPSWCDRILYRTRTDLDNHKAKIAEEEASRKKDEDMKKRGIDSAADDESVLFDYDPDKDVSSTAANDNSYDYDEYDEGNDDAEGATETVITKEGYQDHLRLDLYTTHQRITSSDHKPIVALFTLDYDAVVPELKAKVHAEVARELDRAENEGRPGITIVVDRHESGSTRSDKDVHDGSDGVDFGEVGFLRSVTRSLTVANTGGVPATLCFVEKPSIEEEGATTDRDDDHRSDWLTVSLDHASDSSTQGPGTQSPGKAQKEITLDPGETASATLTISVTSLSHLRALNAGTTALEDVLVLRVTEGRDHFIPVRAVWLPSCFGRSVDELIRIPPQSGGLRGFVGKWKAGNKIDGRDWKGGSIPYSLDVHSSSPPELYKLTEAIESLTERAVADENMLQEDKTKLPRDQVGWPFVERPAASSSAAGPEHGLHRLAVIEALDTDHPTHILDVLPKTELTALVQLEIMTDVLRLFLRSLTDGIVTAPIFAQIESVLPALGNSSTALRPAKEVEDDKTTILDILSGAPYHNISFVFVTSMLAKAATEIIPLKTKEVETLNSDAKTKGKGRSLSLRKRANSSEDVDQAAIQTRLAWERKVAESLGSAICRSGPPGDGSTKGKEKERKASEERMRGLVEIFLRRRDGS</sequence>
<feature type="compositionally biased region" description="Basic residues" evidence="1">
    <location>
        <begin position="1027"/>
        <end position="1039"/>
    </location>
</feature>
<dbReference type="Pfam" id="PF21310">
    <property type="entry name" value="OCRL-like_ASH"/>
    <property type="match status" value="1"/>
</dbReference>
<feature type="compositionally biased region" description="Basic and acidic residues" evidence="1">
    <location>
        <begin position="384"/>
        <end position="395"/>
    </location>
</feature>
<dbReference type="GO" id="GO:0004439">
    <property type="term" value="F:phosphatidylinositol-4,5-bisphosphate 5-phosphatase activity"/>
    <property type="evidence" value="ECO:0007669"/>
    <property type="project" value="TreeGrafter"/>
</dbReference>
<protein>
    <recommendedName>
        <fullName evidence="2">Inositol polyphosphate-related phosphatase domain-containing protein</fullName>
    </recommendedName>
</protein>
<feature type="region of interest" description="Disordered" evidence="1">
    <location>
        <begin position="1"/>
        <end position="21"/>
    </location>
</feature>
<feature type="region of interest" description="Disordered" evidence="1">
    <location>
        <begin position="91"/>
        <end position="148"/>
    </location>
</feature>
<organism evidence="3 4">
    <name type="scientific">Neoarthrinium moseri</name>
    <dbReference type="NCBI Taxonomy" id="1658444"/>
    <lineage>
        <taxon>Eukaryota</taxon>
        <taxon>Fungi</taxon>
        <taxon>Dikarya</taxon>
        <taxon>Ascomycota</taxon>
        <taxon>Pezizomycotina</taxon>
        <taxon>Sordariomycetes</taxon>
        <taxon>Xylariomycetidae</taxon>
        <taxon>Amphisphaeriales</taxon>
        <taxon>Apiosporaceae</taxon>
        <taxon>Neoarthrinium</taxon>
    </lineage>
</organism>
<proteinExistence type="predicted"/>
<dbReference type="SMART" id="SM00128">
    <property type="entry name" value="IPPc"/>
    <property type="match status" value="1"/>
</dbReference>
<comment type="caution">
    <text evidence="3">The sequence shown here is derived from an EMBL/GenBank/DDBJ whole genome shotgun (WGS) entry which is preliminary data.</text>
</comment>
<dbReference type="InterPro" id="IPR048869">
    <property type="entry name" value="OCRL-1_2_ASH"/>
</dbReference>
<dbReference type="InterPro" id="IPR046985">
    <property type="entry name" value="IP5"/>
</dbReference>
<feature type="compositionally biased region" description="Acidic residues" evidence="1">
    <location>
        <begin position="537"/>
        <end position="548"/>
    </location>
</feature>
<reference evidence="3" key="1">
    <citation type="submission" date="2021-03" db="EMBL/GenBank/DDBJ databases">
        <title>Revisited historic fungal species revealed as producer of novel bioactive compounds through whole genome sequencing and comparative genomics.</title>
        <authorList>
            <person name="Vignolle G.A."/>
            <person name="Hochenegger N."/>
            <person name="Mach R.L."/>
            <person name="Mach-Aigner A.R."/>
            <person name="Javad Rahimi M."/>
            <person name="Salim K.A."/>
            <person name="Chan C.M."/>
            <person name="Lim L.B.L."/>
            <person name="Cai F."/>
            <person name="Druzhinina I.S."/>
            <person name="U'Ren J.M."/>
            <person name="Derntl C."/>
        </authorList>
    </citation>
    <scope>NUCLEOTIDE SEQUENCE</scope>
    <source>
        <strain evidence="3">TUCIM 5799</strain>
    </source>
</reference>
<feature type="compositionally biased region" description="Polar residues" evidence="1">
    <location>
        <begin position="710"/>
        <end position="722"/>
    </location>
</feature>
<dbReference type="GO" id="GO:0046856">
    <property type="term" value="P:phosphatidylinositol dephosphorylation"/>
    <property type="evidence" value="ECO:0007669"/>
    <property type="project" value="InterPro"/>
</dbReference>
<name>A0A9P9WTF6_9PEZI</name>
<dbReference type="Gene3D" id="2.60.40.10">
    <property type="entry name" value="Immunoglobulins"/>
    <property type="match status" value="1"/>
</dbReference>
<feature type="compositionally biased region" description="Polar residues" evidence="1">
    <location>
        <begin position="1"/>
        <end position="14"/>
    </location>
</feature>
<dbReference type="InterPro" id="IPR000300">
    <property type="entry name" value="IPPc"/>
</dbReference>
<feature type="region of interest" description="Disordered" evidence="1">
    <location>
        <begin position="1066"/>
        <end position="1093"/>
    </location>
</feature>
<dbReference type="EMBL" id="JAFIMR010000005">
    <property type="protein sequence ID" value="KAI1879014.1"/>
    <property type="molecule type" value="Genomic_DNA"/>
</dbReference>
<dbReference type="AlphaFoldDB" id="A0A9P9WTF6"/>
<evidence type="ECO:0000313" key="4">
    <source>
        <dbReference type="Proteomes" id="UP000829685"/>
    </source>
</evidence>
<evidence type="ECO:0000259" key="2">
    <source>
        <dbReference type="SMART" id="SM00128"/>
    </source>
</evidence>
<feature type="domain" description="Inositol polyphosphate-related phosphatase" evidence="2">
    <location>
        <begin position="130"/>
        <end position="501"/>
    </location>
</feature>
<accession>A0A9P9WTF6</accession>
<feature type="compositionally biased region" description="Basic and acidic residues" evidence="1">
    <location>
        <begin position="488"/>
        <end position="508"/>
    </location>
</feature>
<gene>
    <name evidence="3" type="ORF">JX265_003191</name>
</gene>
<feature type="compositionally biased region" description="Acidic residues" evidence="1">
    <location>
        <begin position="511"/>
        <end position="521"/>
    </location>
</feature>
<feature type="region of interest" description="Disordered" evidence="1">
    <location>
        <begin position="1023"/>
        <end position="1042"/>
    </location>
</feature>
<evidence type="ECO:0000256" key="1">
    <source>
        <dbReference type="SAM" id="MobiDB-lite"/>
    </source>
</evidence>
<dbReference type="Gene3D" id="3.60.10.10">
    <property type="entry name" value="Endonuclease/exonuclease/phosphatase"/>
    <property type="match status" value="1"/>
</dbReference>
<dbReference type="Pfam" id="PF22669">
    <property type="entry name" value="Exo_endo_phos2"/>
    <property type="match status" value="2"/>
</dbReference>
<dbReference type="SUPFAM" id="SSF56219">
    <property type="entry name" value="DNase I-like"/>
    <property type="match status" value="1"/>
</dbReference>
<dbReference type="Proteomes" id="UP000829685">
    <property type="component" value="Unassembled WGS sequence"/>
</dbReference>